<keyword evidence="11" id="KW-0175">Coiled coil</keyword>
<organism evidence="15">
    <name type="scientific">Naegleria gruberi</name>
    <name type="common">Amoeba</name>
    <dbReference type="NCBI Taxonomy" id="5762"/>
    <lineage>
        <taxon>Eukaryota</taxon>
        <taxon>Discoba</taxon>
        <taxon>Heterolobosea</taxon>
        <taxon>Tetramitia</taxon>
        <taxon>Eutetramitia</taxon>
        <taxon>Vahlkampfiidae</taxon>
        <taxon>Naegleria</taxon>
    </lineage>
</organism>
<dbReference type="GO" id="GO:0003677">
    <property type="term" value="F:DNA binding"/>
    <property type="evidence" value="ECO:0007669"/>
    <property type="project" value="UniProtKB-UniRule"/>
</dbReference>
<keyword evidence="8 9" id="KW-0413">Isomerase</keyword>
<dbReference type="GO" id="GO:0003918">
    <property type="term" value="F:DNA topoisomerase type II (double strand cut, ATP-hydrolyzing) activity"/>
    <property type="evidence" value="ECO:0007669"/>
    <property type="project" value="UniProtKB-UniRule"/>
</dbReference>
<gene>
    <name evidence="14" type="ORF">NAEGRDRAFT_31388</name>
</gene>
<comment type="function">
    <text evidence="10">Control of topological states of DNA by transient breakage and subsequent rejoining of DNA strands. Topoisomerase II makes double-strand breaks.</text>
</comment>
<dbReference type="GO" id="GO:0000819">
    <property type="term" value="P:sister chromatid segregation"/>
    <property type="evidence" value="ECO:0007669"/>
    <property type="project" value="TreeGrafter"/>
</dbReference>
<dbReference type="SMART" id="SM00433">
    <property type="entry name" value="TOP2c"/>
    <property type="match status" value="1"/>
</dbReference>
<dbReference type="InterPro" id="IPR036890">
    <property type="entry name" value="HATPase_C_sf"/>
</dbReference>
<name>D2V5K5_NAEGR</name>
<evidence type="ECO:0000256" key="2">
    <source>
        <dbReference type="ARBA" id="ARBA00001913"/>
    </source>
</evidence>
<evidence type="ECO:0000256" key="4">
    <source>
        <dbReference type="ARBA" id="ARBA00011080"/>
    </source>
</evidence>
<accession>D2V5K5</accession>
<sequence length="1135" mass="129718">MLSSQLAKSIEQQYQKKTPIEHVLERPDTYVGSTERMKKKLFCLDSVNNIKLKEVDFIPALYRIIDEILVNAVDNHHRKGTHTNELRVTIDEAKNWIHIRNNGKSVPVEMHKIEKIYVPELVFGNLLTGSNFDDNEVKFTGGRNGYGAKLANIFSTDFTIEIMDHKGTHYIQNWKKNMSQISTPTIVENKQKTEPYIQVSFHPDFKKFQSTGLNKELNMIDLLKRRIYDLSACNPKLNVYLNDKKVEVDNFKEYVKLFYQNNSSGEHPEKMFVHKHICDGWEIAIGASVGEEFNQISFVNSIATVQGGSHVNFVLNQLSTKISEYIAKTYTDLQLTISPYMVRNHITLFINSLIENPTFDSQTKETLTTKSISFAQKVVISNDLINSIANHTPIIDNIIAFANYKQSSASSKKFKKRESKLLIPKLDDANLAGTNRSMECVLILTEGDSAKALAISGLSVVGRDRFGVFPLKGKLLNVREASADQIRDNQEIQNLKKILGLDDVSKTDSFEELTKRLRYGKVMLMCDQDHDGSHIKGLLLNMIHFFYPELLRNNFVDEFITPIIKVSKGSDVKSFFSIPEFQNWWTKVPENEKNRWNQKYYKGLGTNSSKEAKDYFSNLKRHVIALQYDDDSEPNIELAFSKDLANARKSWVASLKDGTFLDTTNGKVTITDFINNELILFSNQNNIRSIPSIVDGLKPSQRKILFACLKRDLKDEIKVAQLAGYVSEHSAYHHGEQSLYGTITSMAQDFVGANNIPLLYPSGQFGTRLQGGDDAASARYIYTRLNKLTRLIFLKEDDQILDYQEEDGMIIEPKFYLPIIPMLLVNGAEGMGTGWSTSIPSFNPIDLIDSLNILLDSNAENIGNVKLPSLDMWARGFKGKIEMNDSGKFISKGIFKMKSRGDSIEFDISELPIGEWTENYKSHLQSLVKKGLIKSKITERNTENSVGFTIAINDPDEFSESQLKKLKLEKSFSLSNMTVFSENFDIIQFSNVNDIIKQFYLVRLSYYHQRKSHLMKQLEKQIRILSNKVKFLNFITSNESNLNTFIKTKKENIPSFLTNVVGIVVDPTTIEQSFNYLTDMNILSLTHEHKDRINKQLESAQQELQQVSSDDPKLMWKRDLKRLRDELTKSENWVV</sequence>
<dbReference type="AlphaFoldDB" id="D2V5K5"/>
<proteinExistence type="inferred from homology"/>
<evidence type="ECO:0000256" key="9">
    <source>
        <dbReference type="PROSITE-ProRule" id="PRU01384"/>
    </source>
</evidence>
<dbReference type="KEGG" id="ngr:NAEGRDRAFT_31388"/>
<dbReference type="EC" id="5.6.2.2" evidence="10"/>
<dbReference type="GeneID" id="8849221"/>
<dbReference type="Pfam" id="PF00521">
    <property type="entry name" value="DNA_topoisoIV"/>
    <property type="match status" value="1"/>
</dbReference>
<keyword evidence="10" id="KW-0547">Nucleotide-binding</keyword>
<dbReference type="FunFam" id="3.90.199.10:FF:000002">
    <property type="entry name" value="DNA topoisomerase 2"/>
    <property type="match status" value="1"/>
</dbReference>
<dbReference type="PANTHER" id="PTHR10169">
    <property type="entry name" value="DNA TOPOISOMERASE/GYRASE"/>
    <property type="match status" value="1"/>
</dbReference>
<dbReference type="InterPro" id="IPR014721">
    <property type="entry name" value="Ribsml_uS5_D2-typ_fold_subgr"/>
</dbReference>
<evidence type="ECO:0000259" key="12">
    <source>
        <dbReference type="PROSITE" id="PS50880"/>
    </source>
</evidence>
<dbReference type="PRINTS" id="PR01158">
    <property type="entry name" value="TOPISMRASEII"/>
</dbReference>
<dbReference type="SMART" id="SM00434">
    <property type="entry name" value="TOP4c"/>
    <property type="match status" value="1"/>
</dbReference>
<dbReference type="InterPro" id="IPR031660">
    <property type="entry name" value="TOPRIM_C"/>
</dbReference>
<dbReference type="STRING" id="5762.D2V5K5"/>
<comment type="catalytic activity">
    <reaction evidence="1 9 10">
        <text>ATP-dependent breakage, passage and rejoining of double-stranded DNA.</text>
        <dbReference type="EC" id="5.6.2.2"/>
    </reaction>
</comment>
<dbReference type="PROSITE" id="PS00177">
    <property type="entry name" value="TOPOISOMERASE_II"/>
    <property type="match status" value="1"/>
</dbReference>
<dbReference type="GO" id="GO:0000712">
    <property type="term" value="P:resolution of meiotic recombination intermediates"/>
    <property type="evidence" value="ECO:0007669"/>
    <property type="project" value="TreeGrafter"/>
</dbReference>
<dbReference type="SUPFAM" id="SSF56719">
    <property type="entry name" value="Type II DNA topoisomerase"/>
    <property type="match status" value="1"/>
</dbReference>
<evidence type="ECO:0000256" key="5">
    <source>
        <dbReference type="ARBA" id="ARBA00022842"/>
    </source>
</evidence>
<dbReference type="PROSITE" id="PS50880">
    <property type="entry name" value="TOPRIM"/>
    <property type="match status" value="1"/>
</dbReference>
<dbReference type="Pfam" id="PF01751">
    <property type="entry name" value="Toprim"/>
    <property type="match status" value="1"/>
</dbReference>
<feature type="active site" description="O-(5'-phospho-DNA)-tyrosine intermediate" evidence="9">
    <location>
        <position position="780"/>
    </location>
</feature>
<comment type="cofactor">
    <cofactor evidence="3">
        <name>Mg(2+)</name>
        <dbReference type="ChEBI" id="CHEBI:18420"/>
    </cofactor>
</comment>
<evidence type="ECO:0000256" key="11">
    <source>
        <dbReference type="SAM" id="Coils"/>
    </source>
</evidence>
<dbReference type="OrthoDB" id="276498at2759"/>
<keyword evidence="10" id="KW-0067">ATP-binding</keyword>
<dbReference type="RefSeq" id="XP_002680410.1">
    <property type="nucleotide sequence ID" value="XM_002680364.1"/>
</dbReference>
<dbReference type="Gene3D" id="3.30.230.10">
    <property type="match status" value="1"/>
</dbReference>
<comment type="cofactor">
    <cofactor evidence="2">
        <name>Ca(2+)</name>
        <dbReference type="ChEBI" id="CHEBI:29108"/>
    </cofactor>
</comment>
<dbReference type="Pfam" id="PF16898">
    <property type="entry name" value="TOPRIM_C"/>
    <property type="match status" value="1"/>
</dbReference>
<evidence type="ECO:0000313" key="15">
    <source>
        <dbReference type="Proteomes" id="UP000006671"/>
    </source>
</evidence>
<dbReference type="SUPFAM" id="SSF55874">
    <property type="entry name" value="ATPase domain of HSP90 chaperone/DNA topoisomerase II/histidine kinase"/>
    <property type="match status" value="1"/>
</dbReference>
<evidence type="ECO:0000256" key="10">
    <source>
        <dbReference type="RuleBase" id="RU362094"/>
    </source>
</evidence>
<comment type="similarity">
    <text evidence="4 10">Belongs to the type II topoisomerase family.</text>
</comment>
<feature type="domain" description="Toprim" evidence="12">
    <location>
        <begin position="440"/>
        <end position="562"/>
    </location>
</feature>
<dbReference type="eggNOG" id="KOG0355">
    <property type="taxonomic scope" value="Eukaryota"/>
</dbReference>
<dbReference type="PANTHER" id="PTHR10169:SF49">
    <property type="entry name" value="DNA TOPOISOMERASE 2, MITOCHONDRIAL"/>
    <property type="match status" value="1"/>
</dbReference>
<evidence type="ECO:0000256" key="7">
    <source>
        <dbReference type="ARBA" id="ARBA00023125"/>
    </source>
</evidence>
<dbReference type="GO" id="GO:0006265">
    <property type="term" value="P:DNA topological change"/>
    <property type="evidence" value="ECO:0007669"/>
    <property type="project" value="UniProtKB-UniRule"/>
</dbReference>
<dbReference type="Pfam" id="PF00204">
    <property type="entry name" value="DNA_gyraseB"/>
    <property type="match status" value="1"/>
</dbReference>
<feature type="domain" description="Topo IIA-type catalytic" evidence="13">
    <location>
        <begin position="690"/>
        <end position="1120"/>
    </location>
</feature>
<dbReference type="FunFam" id="3.40.50.670:FF:000001">
    <property type="entry name" value="DNA topoisomerase 2"/>
    <property type="match status" value="2"/>
</dbReference>
<reference evidence="14 15" key="1">
    <citation type="journal article" date="2010" name="Cell">
        <title>The genome of Naegleria gruberi illuminates early eukaryotic versatility.</title>
        <authorList>
            <person name="Fritz-Laylin L.K."/>
            <person name="Prochnik S.E."/>
            <person name="Ginger M.L."/>
            <person name="Dacks J.B."/>
            <person name="Carpenter M.L."/>
            <person name="Field M.C."/>
            <person name="Kuo A."/>
            <person name="Paredez A."/>
            <person name="Chapman J."/>
            <person name="Pham J."/>
            <person name="Shu S."/>
            <person name="Neupane R."/>
            <person name="Cipriano M."/>
            <person name="Mancuso J."/>
            <person name="Tu H."/>
            <person name="Salamov A."/>
            <person name="Lindquist E."/>
            <person name="Shapiro H."/>
            <person name="Lucas S."/>
            <person name="Grigoriev I.V."/>
            <person name="Cande W.Z."/>
            <person name="Fulton C."/>
            <person name="Rokhsar D.S."/>
            <person name="Dawson S.C."/>
        </authorList>
    </citation>
    <scope>NUCLEOTIDE SEQUENCE [LARGE SCALE GENOMIC DNA]</scope>
    <source>
        <strain evidence="14 15">NEG-M</strain>
    </source>
</reference>
<dbReference type="GO" id="GO:0005634">
    <property type="term" value="C:nucleus"/>
    <property type="evidence" value="ECO:0007669"/>
    <property type="project" value="TreeGrafter"/>
</dbReference>
<dbReference type="Gene3D" id="3.30.565.10">
    <property type="entry name" value="Histidine kinase-like ATPase, C-terminal domain"/>
    <property type="match status" value="1"/>
</dbReference>
<dbReference type="InterPro" id="IPR018522">
    <property type="entry name" value="TopoIIA_CS"/>
</dbReference>
<dbReference type="InterPro" id="IPR050634">
    <property type="entry name" value="DNA_Topoisomerase_II"/>
</dbReference>
<keyword evidence="5" id="KW-0460">Magnesium</keyword>
<evidence type="ECO:0000259" key="13">
    <source>
        <dbReference type="PROSITE" id="PS52040"/>
    </source>
</evidence>
<dbReference type="VEuPathDB" id="AmoebaDB:NAEGRDRAFT_31388"/>
<dbReference type="InterPro" id="IPR013759">
    <property type="entry name" value="Topo_IIA_B_C"/>
</dbReference>
<comment type="subunit">
    <text evidence="10">Homodimer.</text>
</comment>
<dbReference type="Gene3D" id="1.10.268.10">
    <property type="entry name" value="Topoisomerase, domain 3"/>
    <property type="match status" value="1"/>
</dbReference>
<dbReference type="PROSITE" id="PS52040">
    <property type="entry name" value="TOPO_IIA"/>
    <property type="match status" value="1"/>
</dbReference>
<evidence type="ECO:0000256" key="6">
    <source>
        <dbReference type="ARBA" id="ARBA00023029"/>
    </source>
</evidence>
<keyword evidence="7 9" id="KW-0238">DNA-binding</keyword>
<dbReference type="InParanoid" id="D2V5K5"/>
<dbReference type="InterPro" id="IPR013757">
    <property type="entry name" value="Topo_IIA_A_a_sf"/>
</dbReference>
<dbReference type="InterPro" id="IPR020568">
    <property type="entry name" value="Ribosomal_Su5_D2-typ_SF"/>
</dbReference>
<dbReference type="Pfam" id="PF02518">
    <property type="entry name" value="HATPase_c"/>
    <property type="match status" value="1"/>
</dbReference>
<dbReference type="InterPro" id="IPR001241">
    <property type="entry name" value="Topo_IIA"/>
</dbReference>
<dbReference type="Gene3D" id="3.40.50.670">
    <property type="match status" value="1"/>
</dbReference>
<dbReference type="InterPro" id="IPR001154">
    <property type="entry name" value="TopoII_euk"/>
</dbReference>
<dbReference type="SUPFAM" id="SSF54211">
    <property type="entry name" value="Ribosomal protein S5 domain 2-like"/>
    <property type="match status" value="1"/>
</dbReference>
<dbReference type="InterPro" id="IPR002205">
    <property type="entry name" value="Topo_IIA_dom_A"/>
</dbReference>
<dbReference type="Gene3D" id="3.30.1490.30">
    <property type="match status" value="1"/>
</dbReference>
<dbReference type="InterPro" id="IPR006171">
    <property type="entry name" value="TOPRIM_dom"/>
</dbReference>
<dbReference type="InterPro" id="IPR013758">
    <property type="entry name" value="Topo_IIA_A/C_ab"/>
</dbReference>
<dbReference type="Proteomes" id="UP000006671">
    <property type="component" value="Unassembled WGS sequence"/>
</dbReference>
<evidence type="ECO:0000256" key="1">
    <source>
        <dbReference type="ARBA" id="ARBA00000185"/>
    </source>
</evidence>
<dbReference type="Gene3D" id="3.90.199.10">
    <property type="entry name" value="Topoisomerase II, domain 5"/>
    <property type="match status" value="1"/>
</dbReference>
<keyword evidence="6 9" id="KW-0799">Topoisomerase</keyword>
<evidence type="ECO:0000256" key="8">
    <source>
        <dbReference type="ARBA" id="ARBA00023235"/>
    </source>
</evidence>
<dbReference type="OMA" id="WARGFKG"/>
<dbReference type="InterPro" id="IPR003594">
    <property type="entry name" value="HATPase_dom"/>
</dbReference>
<protein>
    <recommendedName>
        <fullName evidence="10">DNA topoisomerase 2</fullName>
        <ecNumber evidence="10">5.6.2.2</ecNumber>
    </recommendedName>
</protein>
<dbReference type="EMBL" id="GG738853">
    <property type="protein sequence ID" value="EFC47666.1"/>
    <property type="molecule type" value="Genomic_DNA"/>
</dbReference>
<dbReference type="CDD" id="cd03481">
    <property type="entry name" value="TopoIIA_Trans_ScTopoIIA"/>
    <property type="match status" value="1"/>
</dbReference>
<evidence type="ECO:0000256" key="3">
    <source>
        <dbReference type="ARBA" id="ARBA00001946"/>
    </source>
</evidence>
<keyword evidence="15" id="KW-1185">Reference proteome</keyword>
<dbReference type="InterPro" id="IPR013760">
    <property type="entry name" value="Topo_IIA-like_dom_sf"/>
</dbReference>
<dbReference type="PRINTS" id="PR00418">
    <property type="entry name" value="TPI2FAMILY"/>
</dbReference>
<dbReference type="Gene3D" id="3.30.1360.40">
    <property type="match status" value="1"/>
</dbReference>
<feature type="coiled-coil region" evidence="11">
    <location>
        <begin position="1008"/>
        <end position="1035"/>
    </location>
</feature>
<dbReference type="GO" id="GO:0005524">
    <property type="term" value="F:ATP binding"/>
    <property type="evidence" value="ECO:0007669"/>
    <property type="project" value="UniProtKB-UniRule"/>
</dbReference>
<evidence type="ECO:0000313" key="14">
    <source>
        <dbReference type="EMBL" id="EFC47666.1"/>
    </source>
</evidence>
<dbReference type="InterPro" id="IPR013506">
    <property type="entry name" value="Topo_IIA_bsu_dom2"/>
</dbReference>